<evidence type="ECO:0000256" key="1">
    <source>
        <dbReference type="ARBA" id="ARBA00023015"/>
    </source>
</evidence>
<accession>A0ABV0IHY0</accession>
<dbReference type="InterPro" id="IPR005471">
    <property type="entry name" value="Tscrpt_reg_IclR_N"/>
</dbReference>
<evidence type="ECO:0000313" key="6">
    <source>
        <dbReference type="EMBL" id="MEO9247598.1"/>
    </source>
</evidence>
<dbReference type="PROSITE" id="PS51078">
    <property type="entry name" value="ICLR_ED"/>
    <property type="match status" value="1"/>
</dbReference>
<dbReference type="Pfam" id="PF09339">
    <property type="entry name" value="HTH_IclR"/>
    <property type="match status" value="1"/>
</dbReference>
<reference evidence="6 7" key="1">
    <citation type="submission" date="2024-05" db="EMBL/GenBank/DDBJ databases">
        <authorList>
            <person name="Yi C."/>
        </authorList>
    </citation>
    <scope>NUCLEOTIDE SEQUENCE [LARGE SCALE GENOMIC DNA]</scope>
    <source>
        <strain evidence="6 7">XS13</strain>
    </source>
</reference>
<dbReference type="Proteomes" id="UP001484097">
    <property type="component" value="Unassembled WGS sequence"/>
</dbReference>
<dbReference type="Pfam" id="PF01614">
    <property type="entry name" value="IclR_C"/>
    <property type="match status" value="1"/>
</dbReference>
<gene>
    <name evidence="6" type="ORF">ABDK96_07905</name>
</gene>
<dbReference type="EMBL" id="JBDXMX010000003">
    <property type="protein sequence ID" value="MEO9247598.1"/>
    <property type="molecule type" value="Genomic_DNA"/>
</dbReference>
<evidence type="ECO:0000259" key="4">
    <source>
        <dbReference type="PROSITE" id="PS51077"/>
    </source>
</evidence>
<dbReference type="Gene3D" id="1.10.10.10">
    <property type="entry name" value="Winged helix-like DNA-binding domain superfamily/Winged helix DNA-binding domain"/>
    <property type="match status" value="1"/>
</dbReference>
<evidence type="ECO:0000256" key="3">
    <source>
        <dbReference type="ARBA" id="ARBA00023163"/>
    </source>
</evidence>
<dbReference type="SUPFAM" id="SSF46785">
    <property type="entry name" value="Winged helix' DNA-binding domain"/>
    <property type="match status" value="1"/>
</dbReference>
<dbReference type="InterPro" id="IPR050707">
    <property type="entry name" value="HTH_MetabolicPath_Reg"/>
</dbReference>
<dbReference type="PANTHER" id="PTHR30136">
    <property type="entry name" value="HELIX-TURN-HELIX TRANSCRIPTIONAL REGULATOR, ICLR FAMILY"/>
    <property type="match status" value="1"/>
</dbReference>
<keyword evidence="1" id="KW-0805">Transcription regulation</keyword>
<dbReference type="RefSeq" id="WP_347920289.1">
    <property type="nucleotide sequence ID" value="NZ_JBDXMX010000003.1"/>
</dbReference>
<dbReference type="Gene3D" id="3.30.450.40">
    <property type="match status" value="1"/>
</dbReference>
<keyword evidence="2" id="KW-0238">DNA-binding</keyword>
<dbReference type="InterPro" id="IPR036390">
    <property type="entry name" value="WH_DNA-bd_sf"/>
</dbReference>
<dbReference type="PROSITE" id="PS51077">
    <property type="entry name" value="HTH_ICLR"/>
    <property type="match status" value="1"/>
</dbReference>
<organism evidence="6 7">
    <name type="scientific">Citricoccus nitrophenolicus</name>
    <dbReference type="NCBI Taxonomy" id="863575"/>
    <lineage>
        <taxon>Bacteria</taxon>
        <taxon>Bacillati</taxon>
        <taxon>Actinomycetota</taxon>
        <taxon>Actinomycetes</taxon>
        <taxon>Micrococcales</taxon>
        <taxon>Micrococcaceae</taxon>
        <taxon>Citricoccus</taxon>
    </lineage>
</organism>
<dbReference type="InterPro" id="IPR029016">
    <property type="entry name" value="GAF-like_dom_sf"/>
</dbReference>
<comment type="caution">
    <text evidence="6">The sequence shown here is derived from an EMBL/GenBank/DDBJ whole genome shotgun (WGS) entry which is preliminary data.</text>
</comment>
<name>A0ABV0IHY0_9MICC</name>
<evidence type="ECO:0000313" key="7">
    <source>
        <dbReference type="Proteomes" id="UP001484097"/>
    </source>
</evidence>
<dbReference type="SUPFAM" id="SSF55781">
    <property type="entry name" value="GAF domain-like"/>
    <property type="match status" value="1"/>
</dbReference>
<feature type="domain" description="IclR-ED" evidence="5">
    <location>
        <begin position="70"/>
        <end position="251"/>
    </location>
</feature>
<dbReference type="SMART" id="SM00346">
    <property type="entry name" value="HTH_ICLR"/>
    <property type="match status" value="1"/>
</dbReference>
<evidence type="ECO:0000259" key="5">
    <source>
        <dbReference type="PROSITE" id="PS51078"/>
    </source>
</evidence>
<keyword evidence="7" id="KW-1185">Reference proteome</keyword>
<sequence>MANSPSGESLIQRLVRVLHAFDAEHPELTASELAVRADLSSSTAHRLAADMAEEGLLHRTHGGRFRIGLVLWELGQRSSSYQEFGQIALPFMEAVHVTQRQNTSLAILDDQERTIIYLERLISQDVPTDLTKIAGRLPVLSTAAGLAILAFSPRHLQERYLGEPWDPTTRDSGITEGGLRRRLAQTRTDGYVHLRGVTVAGSSGTAAPVFGPGGRVLGSLSIVAQVDQVNLQIQVPALLAAARGLSRQMGFRGTPGPPRRN</sequence>
<dbReference type="PANTHER" id="PTHR30136:SF24">
    <property type="entry name" value="HTH-TYPE TRANSCRIPTIONAL REPRESSOR ALLR"/>
    <property type="match status" value="1"/>
</dbReference>
<dbReference type="InterPro" id="IPR014757">
    <property type="entry name" value="Tscrpt_reg_IclR_C"/>
</dbReference>
<feature type="domain" description="HTH iclR-type" evidence="4">
    <location>
        <begin position="8"/>
        <end position="69"/>
    </location>
</feature>
<dbReference type="InterPro" id="IPR036388">
    <property type="entry name" value="WH-like_DNA-bd_sf"/>
</dbReference>
<keyword evidence="3" id="KW-0804">Transcription</keyword>
<protein>
    <submittedName>
        <fullName evidence="6">IclR family transcriptional regulator</fullName>
    </submittedName>
</protein>
<evidence type="ECO:0000256" key="2">
    <source>
        <dbReference type="ARBA" id="ARBA00023125"/>
    </source>
</evidence>
<proteinExistence type="predicted"/>